<sequence length="564" mass="64521">IEKDVKLKKAAEARELHNVLMEAARAKHLGAQMKLECYSDGTAAVERTTWEVDRAEILRQRRLAVDQELELQRRQEMAEVSASRDKRIDEECSELVRRATGEIEERLSARRLRWSRQHQQDMSDAAMRLLKNSDDVEAMSTEEVQEMSRRALTEVEEILSAAHQQRWSRWLQFRVEFLADVESCLQTAVSTITEQLQVVEEVVTEKRGERLPGEERARPTYVEEALTKEGIPGQAPVLSDDIVNLRLEGHSRRVAQLIREMEARSRAAGEELVAEKLELSKRVAAMVGRSGYRISTRSSKWIDKELAASFERARLQREEIFKCTPARSSSYIVLPRQQHIQMGYYRSLDEFVRTRNRRGPLSRCELSLPDIDAAAEAIVGGVVTRRGSTIKDLLGRQTPSSERITELLSSVGEAYHISRSEEVVASKDLLTELSSVLHQLGSEVWRHNWNNDEKTQKVWVEKVGQALKFLAKVDEKLALRITEGIFAAYDSLDDLPGSLGRLMDELAARVEIHELQVEIAAIKMGDVRTTEIRKDLLQLERKLQLCREDLRMKLSRQKVDSDAF</sequence>
<organism evidence="1 2">
    <name type="scientific">Perkinsus olseni</name>
    <name type="common">Perkinsus atlanticus</name>
    <dbReference type="NCBI Taxonomy" id="32597"/>
    <lineage>
        <taxon>Eukaryota</taxon>
        <taxon>Sar</taxon>
        <taxon>Alveolata</taxon>
        <taxon>Perkinsozoa</taxon>
        <taxon>Perkinsea</taxon>
        <taxon>Perkinsida</taxon>
        <taxon>Perkinsidae</taxon>
        <taxon>Perkinsus</taxon>
    </lineage>
</organism>
<comment type="caution">
    <text evidence="1">The sequence shown here is derived from an EMBL/GenBank/DDBJ whole genome shotgun (WGS) entry which is preliminary data.</text>
</comment>
<reference evidence="1 2" key="1">
    <citation type="submission" date="2020-04" db="EMBL/GenBank/DDBJ databases">
        <title>Perkinsus olseni comparative genomics.</title>
        <authorList>
            <person name="Bogema D.R."/>
        </authorList>
    </citation>
    <scope>NUCLEOTIDE SEQUENCE [LARGE SCALE GENOMIC DNA]</scope>
    <source>
        <strain evidence="1">00978-12</strain>
    </source>
</reference>
<evidence type="ECO:0000313" key="2">
    <source>
        <dbReference type="Proteomes" id="UP000541610"/>
    </source>
</evidence>
<feature type="non-terminal residue" evidence="1">
    <location>
        <position position="564"/>
    </location>
</feature>
<name>A0A7J6PFM2_PEROL</name>
<dbReference type="EMBL" id="JABANP010000029">
    <property type="protein sequence ID" value="KAF4694737.1"/>
    <property type="molecule type" value="Genomic_DNA"/>
</dbReference>
<evidence type="ECO:0000313" key="1">
    <source>
        <dbReference type="EMBL" id="KAF4694737.1"/>
    </source>
</evidence>
<gene>
    <name evidence="1" type="ORF">FOZ60_007250</name>
</gene>
<protein>
    <submittedName>
        <fullName evidence="1">Uncharacterized protein</fullName>
    </submittedName>
</protein>
<accession>A0A7J6PFM2</accession>
<dbReference type="Proteomes" id="UP000541610">
    <property type="component" value="Unassembled WGS sequence"/>
</dbReference>
<proteinExistence type="predicted"/>
<dbReference type="AlphaFoldDB" id="A0A7J6PFM2"/>